<dbReference type="Proteomes" id="UP000177579">
    <property type="component" value="Unassembled WGS sequence"/>
</dbReference>
<accession>A0A1F5TPE4</accession>
<protein>
    <submittedName>
        <fullName evidence="1">Uncharacterized protein</fullName>
    </submittedName>
</protein>
<gene>
    <name evidence="1" type="ORF">A2531_06855</name>
</gene>
<evidence type="ECO:0000313" key="2">
    <source>
        <dbReference type="Proteomes" id="UP000177579"/>
    </source>
</evidence>
<reference evidence="1 2" key="1">
    <citation type="journal article" date="2016" name="Nat. Commun.">
        <title>Thousands of microbial genomes shed light on interconnected biogeochemical processes in an aquifer system.</title>
        <authorList>
            <person name="Anantharaman K."/>
            <person name="Brown C.T."/>
            <person name="Hug L.A."/>
            <person name="Sharon I."/>
            <person name="Castelle C.J."/>
            <person name="Probst A.J."/>
            <person name="Thomas B.C."/>
            <person name="Singh A."/>
            <person name="Wilkins M.J."/>
            <person name="Karaoz U."/>
            <person name="Brodie E.L."/>
            <person name="Williams K.H."/>
            <person name="Hubbard S.S."/>
            <person name="Banfield J.F."/>
        </authorList>
    </citation>
    <scope>NUCLEOTIDE SEQUENCE [LARGE SCALE GENOMIC DNA]</scope>
</reference>
<sequence length="205" mass="23919">MCITPEHFPANSFIVMVLEKMEEKIGHDGSNYEINFSRSKSHMPHKAHFPKNIDVSDALGRVLMTINMIYGNQDDERAEEDIDFLRNSFSIFNGTKDEDEECFVFDKNKDTVDYAAKSLIALTQLLIKKNDRSLRYLKIPKTSDFKLRIYHNILDGIINNFIDYLIGNKKALFNFKQRVKILEEEVEEFVVLNVSPKEFFNIKPN</sequence>
<name>A0A1F5TPE4_9BACT</name>
<organism evidence="1 2">
    <name type="scientific">Candidatus Falkowbacteria bacterium RIFOXYD2_FULL_34_120</name>
    <dbReference type="NCBI Taxonomy" id="1798007"/>
    <lineage>
        <taxon>Bacteria</taxon>
        <taxon>Candidatus Falkowiibacteriota</taxon>
    </lineage>
</organism>
<proteinExistence type="predicted"/>
<dbReference type="EMBL" id="MFGO01000020">
    <property type="protein sequence ID" value="OGF40806.1"/>
    <property type="molecule type" value="Genomic_DNA"/>
</dbReference>
<evidence type="ECO:0000313" key="1">
    <source>
        <dbReference type="EMBL" id="OGF40806.1"/>
    </source>
</evidence>
<dbReference type="AlphaFoldDB" id="A0A1F5TPE4"/>
<comment type="caution">
    <text evidence="1">The sequence shown here is derived from an EMBL/GenBank/DDBJ whole genome shotgun (WGS) entry which is preliminary data.</text>
</comment>